<evidence type="ECO:0000313" key="3">
    <source>
        <dbReference type="Proteomes" id="UP000076038"/>
    </source>
</evidence>
<keyword evidence="3" id="KW-1185">Reference proteome</keyword>
<dbReference type="SUPFAM" id="SSF53955">
    <property type="entry name" value="Lysozyme-like"/>
    <property type="match status" value="1"/>
</dbReference>
<dbReference type="EMBL" id="CP015220">
    <property type="protein sequence ID" value="AMY21535.1"/>
    <property type="molecule type" value="Genomic_DNA"/>
</dbReference>
<gene>
    <name evidence="2" type="ORF">A3Q41_00210</name>
</gene>
<proteinExistence type="predicted"/>
<dbReference type="CDD" id="cd13399">
    <property type="entry name" value="Slt35-like"/>
    <property type="match status" value="1"/>
</dbReference>
<sequence length="290" mass="30186">MGRHRKASNSKVRRNSVIALAGLVPAGLVTAATSAGATEYIPFVTAKTAPAAQESNSVVETPQPIAQDQQAQPVAQAELPTPAPVPAPAPAPEIPPTPELPTNLAVSPIAIPVVNVSAYKNAERILAQQQPGCGISWTVIAGIGRVESTHANNGKVDDSGELHEPILGPVLNGTLAGNQVIRDTDGGALDGDTQYDRAVGPMQFLPSTWNLYHADGNGDGVSDPQNLYDAALATGMYLCDDGTNARDLASTTRAILRYNNSMAYVANVLAWSAGYATGIVPSSDQLPRIH</sequence>
<dbReference type="InterPro" id="IPR043426">
    <property type="entry name" value="MltB-like"/>
</dbReference>
<reference evidence="2 3" key="1">
    <citation type="journal article" date="2016" name="Genome Announc.">
        <title>Complete Genome and Plasmid Sequences for Rhodococcus fascians D188 and Draft Sequences for Rhodococcus Isolates PBTS 1 and PBTS 2.</title>
        <authorList>
            <person name="Stamler R.A."/>
            <person name="Vereecke D."/>
            <person name="Zhang Y."/>
            <person name="Schilkey F."/>
            <person name="Devitt N."/>
            <person name="Randall J.J."/>
        </authorList>
    </citation>
    <scope>NUCLEOTIDE SEQUENCE [LARGE SCALE GENOMIC DNA]</scope>
    <source>
        <strain evidence="2 3">PBTS2</strain>
    </source>
</reference>
<dbReference type="PANTHER" id="PTHR30163:SF8">
    <property type="entry name" value="LYTIC MUREIN TRANSGLYCOSYLASE"/>
    <property type="match status" value="1"/>
</dbReference>
<dbReference type="AlphaFoldDB" id="A0A143QEC9"/>
<accession>A0A143QEC9</accession>
<dbReference type="GO" id="GO:0009253">
    <property type="term" value="P:peptidoglycan catabolic process"/>
    <property type="evidence" value="ECO:0007669"/>
    <property type="project" value="TreeGrafter"/>
</dbReference>
<dbReference type="RefSeq" id="WP_027498044.1">
    <property type="nucleotide sequence ID" value="NZ_CP015220.1"/>
</dbReference>
<dbReference type="GeneID" id="93555284"/>
<dbReference type="PANTHER" id="PTHR30163">
    <property type="entry name" value="MEMBRANE-BOUND LYTIC MUREIN TRANSGLYCOSYLASE B"/>
    <property type="match status" value="1"/>
</dbReference>
<dbReference type="PATRIC" id="fig|1653479.3.peg.209"/>
<dbReference type="Gene3D" id="1.10.530.10">
    <property type="match status" value="1"/>
</dbReference>
<evidence type="ECO:0000313" key="2">
    <source>
        <dbReference type="EMBL" id="AMY21535.1"/>
    </source>
</evidence>
<dbReference type="GO" id="GO:0008933">
    <property type="term" value="F:peptidoglycan lytic transglycosylase activity"/>
    <property type="evidence" value="ECO:0007669"/>
    <property type="project" value="TreeGrafter"/>
</dbReference>
<name>A0A143QEC9_RHOFA</name>
<evidence type="ECO:0000256" key="1">
    <source>
        <dbReference type="SAM" id="SignalP"/>
    </source>
</evidence>
<protein>
    <recommendedName>
        <fullName evidence="4">Murein transglycosylase</fullName>
    </recommendedName>
</protein>
<keyword evidence="1" id="KW-0732">Signal</keyword>
<dbReference type="KEGG" id="rhs:A3Q41_00210"/>
<dbReference type="Proteomes" id="UP000076038">
    <property type="component" value="Chromosome"/>
</dbReference>
<evidence type="ECO:0008006" key="4">
    <source>
        <dbReference type="Google" id="ProtNLM"/>
    </source>
</evidence>
<reference evidence="3" key="2">
    <citation type="submission" date="2016-04" db="EMBL/GenBank/DDBJ databases">
        <title>Complete Genome and Plasmid Sequences for Rhodococcus fascians D188 and Draft Sequences for Rhodococcus spp. Isolates PBTS 1 and PBTS 2.</title>
        <authorList>
            <person name="Stamer R."/>
            <person name="Vereecke D."/>
            <person name="Zhang Y."/>
            <person name="Schilkey F."/>
            <person name="Devitt N."/>
            <person name="Randall J."/>
        </authorList>
    </citation>
    <scope>NUCLEOTIDE SEQUENCE [LARGE SCALE GENOMIC DNA]</scope>
    <source>
        <strain evidence="3">PBTS2</strain>
    </source>
</reference>
<feature type="signal peptide" evidence="1">
    <location>
        <begin position="1"/>
        <end position="31"/>
    </location>
</feature>
<dbReference type="InterPro" id="IPR023346">
    <property type="entry name" value="Lysozyme-like_dom_sf"/>
</dbReference>
<feature type="chain" id="PRO_5007512424" description="Murein transglycosylase" evidence="1">
    <location>
        <begin position="32"/>
        <end position="290"/>
    </location>
</feature>
<organism evidence="2 3">
    <name type="scientific">Rhodococcoides fascians</name>
    <name type="common">Rhodococcus fascians</name>
    <dbReference type="NCBI Taxonomy" id="1828"/>
    <lineage>
        <taxon>Bacteria</taxon>
        <taxon>Bacillati</taxon>
        <taxon>Actinomycetota</taxon>
        <taxon>Actinomycetes</taxon>
        <taxon>Mycobacteriales</taxon>
        <taxon>Nocardiaceae</taxon>
        <taxon>Rhodococcoides</taxon>
    </lineage>
</organism>